<evidence type="ECO:0000313" key="2">
    <source>
        <dbReference type="Proteomes" id="UP000641741"/>
    </source>
</evidence>
<organism evidence="1 2">
    <name type="scientific">Agathobaculum hominis</name>
    <dbReference type="NCBI Taxonomy" id="2763014"/>
    <lineage>
        <taxon>Bacteria</taxon>
        <taxon>Bacillati</taxon>
        <taxon>Bacillota</taxon>
        <taxon>Clostridia</taxon>
        <taxon>Eubacteriales</taxon>
        <taxon>Butyricicoccaceae</taxon>
        <taxon>Agathobaculum</taxon>
    </lineage>
</organism>
<sequence>MSTNSAAKGGGICLLNDTKRGLMETNFSNTIITENTATERFMFIGTQCDLWGRSDGTGHEK</sequence>
<dbReference type="RefSeq" id="WP_186968849.1">
    <property type="nucleotide sequence ID" value="NZ_JACOPK010000001.1"/>
</dbReference>
<gene>
    <name evidence="1" type="ORF">H8S02_01120</name>
</gene>
<dbReference type="EMBL" id="JACOPK010000001">
    <property type="protein sequence ID" value="MBC5694557.1"/>
    <property type="molecule type" value="Genomic_DNA"/>
</dbReference>
<accession>A0ABR7GJS4</accession>
<keyword evidence="2" id="KW-1185">Reference proteome</keyword>
<reference evidence="1 2" key="1">
    <citation type="submission" date="2020-08" db="EMBL/GenBank/DDBJ databases">
        <title>Genome public.</title>
        <authorList>
            <person name="Liu C."/>
            <person name="Sun Q."/>
        </authorList>
    </citation>
    <scope>NUCLEOTIDE SEQUENCE [LARGE SCALE GENOMIC DNA]</scope>
    <source>
        <strain evidence="1 2">M2</strain>
    </source>
</reference>
<protein>
    <submittedName>
        <fullName evidence="1">Uncharacterized protein</fullName>
    </submittedName>
</protein>
<proteinExistence type="predicted"/>
<name>A0ABR7GJS4_9FIRM</name>
<dbReference type="Proteomes" id="UP000641741">
    <property type="component" value="Unassembled WGS sequence"/>
</dbReference>
<comment type="caution">
    <text evidence="1">The sequence shown here is derived from an EMBL/GenBank/DDBJ whole genome shotgun (WGS) entry which is preliminary data.</text>
</comment>
<evidence type="ECO:0000313" key="1">
    <source>
        <dbReference type="EMBL" id="MBC5694557.1"/>
    </source>
</evidence>